<organism evidence="3 4">
    <name type="scientific">Pseudochrobactrum saccharolyticum</name>
    <dbReference type="NCBI Taxonomy" id="354352"/>
    <lineage>
        <taxon>Bacteria</taxon>
        <taxon>Pseudomonadati</taxon>
        <taxon>Pseudomonadota</taxon>
        <taxon>Alphaproteobacteria</taxon>
        <taxon>Hyphomicrobiales</taxon>
        <taxon>Brucellaceae</taxon>
        <taxon>Pseudochrobactrum</taxon>
    </lineage>
</organism>
<dbReference type="NCBIfam" id="TIGR00003">
    <property type="entry name" value="copper ion binding protein"/>
    <property type="match status" value="1"/>
</dbReference>
<evidence type="ECO:0000259" key="2">
    <source>
        <dbReference type="PROSITE" id="PS50846"/>
    </source>
</evidence>
<evidence type="ECO:0000313" key="4">
    <source>
        <dbReference type="Proteomes" id="UP000531231"/>
    </source>
</evidence>
<dbReference type="InterPro" id="IPR036163">
    <property type="entry name" value="HMA_dom_sf"/>
</dbReference>
<dbReference type="Proteomes" id="UP000531231">
    <property type="component" value="Unassembled WGS sequence"/>
</dbReference>
<dbReference type="InterPro" id="IPR006122">
    <property type="entry name" value="HMA_Cu_ion-bd"/>
</dbReference>
<dbReference type="EMBL" id="JACHIL010000001">
    <property type="protein sequence ID" value="MBB5090140.1"/>
    <property type="molecule type" value="Genomic_DNA"/>
</dbReference>
<keyword evidence="4" id="KW-1185">Reference proteome</keyword>
<feature type="domain" description="HMA" evidence="2">
    <location>
        <begin position="7"/>
        <end position="72"/>
    </location>
</feature>
<protein>
    <submittedName>
        <fullName evidence="3">Copper ion binding protein</fullName>
    </submittedName>
</protein>
<dbReference type="FunFam" id="3.30.70.100:FF:000001">
    <property type="entry name" value="ATPase copper transporting beta"/>
    <property type="match status" value="1"/>
</dbReference>
<keyword evidence="1" id="KW-0479">Metal-binding</keyword>
<dbReference type="GO" id="GO:0005507">
    <property type="term" value="F:copper ion binding"/>
    <property type="evidence" value="ECO:0007669"/>
    <property type="project" value="InterPro"/>
</dbReference>
<reference evidence="3 4" key="1">
    <citation type="submission" date="2020-08" db="EMBL/GenBank/DDBJ databases">
        <title>Genomic Encyclopedia of Type Strains, Phase IV (KMG-IV): sequencing the most valuable type-strain genomes for metagenomic binning, comparative biology and taxonomic classification.</title>
        <authorList>
            <person name="Goeker M."/>
        </authorList>
    </citation>
    <scope>NUCLEOTIDE SEQUENCE [LARGE SCALE GENOMIC DNA]</scope>
    <source>
        <strain evidence="3 4">DSM 25620</strain>
    </source>
</reference>
<dbReference type="AlphaFoldDB" id="A0A7W8AH57"/>
<dbReference type="PRINTS" id="PR00946">
    <property type="entry name" value="HGSCAVENGER"/>
</dbReference>
<evidence type="ECO:0000256" key="1">
    <source>
        <dbReference type="ARBA" id="ARBA00022723"/>
    </source>
</evidence>
<name>A0A7W8AH57_9HYPH</name>
<dbReference type="InterPro" id="IPR001802">
    <property type="entry name" value="MerP/CopZ"/>
</dbReference>
<dbReference type="CDD" id="cd00371">
    <property type="entry name" value="HMA"/>
    <property type="match status" value="1"/>
</dbReference>
<dbReference type="SUPFAM" id="SSF55008">
    <property type="entry name" value="HMA, heavy metal-associated domain"/>
    <property type="match status" value="1"/>
</dbReference>
<dbReference type="Pfam" id="PF00403">
    <property type="entry name" value="HMA"/>
    <property type="match status" value="1"/>
</dbReference>
<dbReference type="Gene3D" id="3.30.70.100">
    <property type="match status" value="1"/>
</dbReference>
<proteinExistence type="predicted"/>
<dbReference type="InterPro" id="IPR006121">
    <property type="entry name" value="HMA_dom"/>
</dbReference>
<accession>A0A7W8AH57</accession>
<evidence type="ECO:0000313" key="3">
    <source>
        <dbReference type="EMBL" id="MBB5090140.1"/>
    </source>
</evidence>
<comment type="caution">
    <text evidence="3">The sequence shown here is derived from an EMBL/GenBank/DDBJ whole genome shotgun (WGS) entry which is preliminary data.</text>
</comment>
<sequence length="75" mass="7376">MTQSVSSTVLLSVDGMGCGSCVAKIEKTANAVEGVSTVSVDLAKKQASIGFSAPADAAAIAKAIDAAGYETKILG</sequence>
<gene>
    <name evidence="3" type="ORF">HNQ68_000652</name>
</gene>
<dbReference type="PROSITE" id="PS50846">
    <property type="entry name" value="HMA_2"/>
    <property type="match status" value="1"/>
</dbReference>
<dbReference type="RefSeq" id="WP_151158671.1">
    <property type="nucleotide sequence ID" value="NZ_JACHIL010000001.1"/>
</dbReference>